<comment type="similarity">
    <text evidence="1">Belongs to the beta type-B retroviral polymerase family. HERV class-II K(HML-2) pol subfamily.</text>
</comment>
<accession>A0ABN9MF07</accession>
<dbReference type="InterPro" id="IPR052055">
    <property type="entry name" value="Hepadnavirus_pol/RT"/>
</dbReference>
<dbReference type="Pfam" id="PF00078">
    <property type="entry name" value="RVT_1"/>
    <property type="match status" value="1"/>
</dbReference>
<feature type="region of interest" description="Disordered" evidence="3">
    <location>
        <begin position="849"/>
        <end position="874"/>
    </location>
</feature>
<dbReference type="Gene3D" id="1.10.287.3160">
    <property type="match status" value="1"/>
</dbReference>
<dbReference type="SUPFAM" id="SSF56672">
    <property type="entry name" value="DNA/RNA polymerases"/>
    <property type="match status" value="1"/>
</dbReference>
<reference evidence="5" key="1">
    <citation type="submission" date="2023-07" db="EMBL/GenBank/DDBJ databases">
        <authorList>
            <person name="Stuckert A."/>
        </authorList>
    </citation>
    <scope>NUCLEOTIDE SEQUENCE</scope>
</reference>
<keyword evidence="6" id="KW-1185">Reference proteome</keyword>
<dbReference type="Gene3D" id="3.30.70.270">
    <property type="match status" value="1"/>
</dbReference>
<sequence length="1081" mass="119331">MDSEDIPESGKLYVSPRILQEAIHVLTCVPELESDSSEAENLAQELLVLANHPLVASSYKDLWVDVMYKLKFDPAEFINTQFDEFLHVITSNTTSDQGGTSQINDLTVCTALCQITDLTCSAAGFTVPALSRLCEATSLPAGPGSAAILDPGLEQAGREAVLNAAGTLSRISPDQVLPRLIGVITDSLQNPALCQVTREEYAIMLTPEGELYDKSILHSAQQDSLKKANMKRENKAYSFKEQIIELELKEGSYLTKELSLYQEKDSCLVPSPSPDESSISRSPSLGASREPGSEEDSDTSQDQEFQHEQETLDSLIESINKALKLDEEPLSKTDHAVSFKRTKQAHRVFTNHPEFKEIVESHRIRPDKRFTGQMPMLSKYPFAPDLRKDCSQSLLVDPPVSHLATKSILSSSEGASIKDPTDCQIDNMARSAFEASAAVRFPSFAATWVAKDMTLWAKVLPSAVLDTNLPPEVAGLATQIARAGDFLVTASLDAADCASQAAANAITIRRAKASEFFQAINSPKEDWIIIPVPQSERFQGLYSNLFIVPKKDGTVQPILDPKLLNKSIRVQRFRMESLRSVIVSMEKGEFLASIDIQDAYLHIPIFPSHQRLLRFAVQEQHFQFVALPFGLTTALRVFTKVMAAAVAIFHTRGVVVLPYLDDILIKGPSFRACKKAVNITIDSLFRLGWKINFKKSSPEPAQRISFLGMILDSSHGLVLLPPEKISALQREAQKLSQPRTHSLHFSMRVLGRMVAALEAVPFVQLHLRPLHHALLAVWDRNPFSLERPSPASQTVSQVVDIKVLPESREVFSSSTLASCDNRCQSSRLGSGVLTSHCSGPLVTSGITPSDQHLRNSGNQVSSSTIPSYPGGSPIRIQSDNTTAVAYINRQGGTRSMAAMNEVGYILSWAEENRSMISAVHIPGVDNWEADFLSRQGLDSGEWSLHPEIFHQICCRWGTPDADLMASRLNSKVPDFIARSHGPAAIGADALLLPWHHFLLPYIFPPLPLLPRVIRKIRAEGVPVILIAPDWPRRAWYAELVQLVADVHWRLPNRADLLSQGPIYHQNSEALCLTAWLLSPGF</sequence>
<dbReference type="CDD" id="cd09275">
    <property type="entry name" value="RNase_HI_RT_DIRS1"/>
    <property type="match status" value="1"/>
</dbReference>
<evidence type="ECO:0000256" key="1">
    <source>
        <dbReference type="ARBA" id="ARBA00010879"/>
    </source>
</evidence>
<dbReference type="InterPro" id="IPR043128">
    <property type="entry name" value="Rev_trsase/Diguanyl_cyclase"/>
</dbReference>
<evidence type="ECO:0000313" key="6">
    <source>
        <dbReference type="Proteomes" id="UP001176940"/>
    </source>
</evidence>
<evidence type="ECO:0000259" key="4">
    <source>
        <dbReference type="PROSITE" id="PS50878"/>
    </source>
</evidence>
<evidence type="ECO:0000256" key="3">
    <source>
        <dbReference type="SAM" id="MobiDB-lite"/>
    </source>
</evidence>
<dbReference type="EMBL" id="CAUEEQ010064000">
    <property type="protein sequence ID" value="CAJ0964903.1"/>
    <property type="molecule type" value="Genomic_DNA"/>
</dbReference>
<dbReference type="PROSITE" id="PS50878">
    <property type="entry name" value="RT_POL"/>
    <property type="match status" value="1"/>
</dbReference>
<evidence type="ECO:0000256" key="2">
    <source>
        <dbReference type="ARBA" id="ARBA00012180"/>
    </source>
</evidence>
<feature type="region of interest" description="Disordered" evidence="3">
    <location>
        <begin position="266"/>
        <end position="310"/>
    </location>
</feature>
<dbReference type="PANTHER" id="PTHR33050:SF7">
    <property type="entry name" value="RIBONUCLEASE H"/>
    <property type="match status" value="1"/>
</dbReference>
<name>A0ABN9MF07_9NEOB</name>
<dbReference type="CDD" id="cd03714">
    <property type="entry name" value="RT_DIRS1"/>
    <property type="match status" value="1"/>
</dbReference>
<dbReference type="Proteomes" id="UP001176940">
    <property type="component" value="Unassembled WGS sequence"/>
</dbReference>
<dbReference type="InterPro" id="IPR043502">
    <property type="entry name" value="DNA/RNA_pol_sf"/>
</dbReference>
<feature type="domain" description="Reverse transcriptase" evidence="4">
    <location>
        <begin position="529"/>
        <end position="711"/>
    </location>
</feature>
<comment type="caution">
    <text evidence="5">The sequence shown here is derived from an EMBL/GenBank/DDBJ whole genome shotgun (WGS) entry which is preliminary data.</text>
</comment>
<proteinExistence type="inferred from homology"/>
<gene>
    <name evidence="5" type="ORF">RIMI_LOCUS19742092</name>
</gene>
<organism evidence="5 6">
    <name type="scientific">Ranitomeya imitator</name>
    <name type="common">mimic poison frog</name>
    <dbReference type="NCBI Taxonomy" id="111125"/>
    <lineage>
        <taxon>Eukaryota</taxon>
        <taxon>Metazoa</taxon>
        <taxon>Chordata</taxon>
        <taxon>Craniata</taxon>
        <taxon>Vertebrata</taxon>
        <taxon>Euteleostomi</taxon>
        <taxon>Amphibia</taxon>
        <taxon>Batrachia</taxon>
        <taxon>Anura</taxon>
        <taxon>Neobatrachia</taxon>
        <taxon>Hyloidea</taxon>
        <taxon>Dendrobatidae</taxon>
        <taxon>Dendrobatinae</taxon>
        <taxon>Ranitomeya</taxon>
    </lineage>
</organism>
<dbReference type="PANTHER" id="PTHR33050">
    <property type="entry name" value="REVERSE TRANSCRIPTASE DOMAIN-CONTAINING PROTEIN"/>
    <property type="match status" value="1"/>
</dbReference>
<dbReference type="Gene3D" id="3.10.10.10">
    <property type="entry name" value="HIV Type 1 Reverse Transcriptase, subunit A, domain 1"/>
    <property type="match status" value="1"/>
</dbReference>
<feature type="compositionally biased region" description="Polar residues" evidence="3">
    <location>
        <begin position="849"/>
        <end position="866"/>
    </location>
</feature>
<protein>
    <recommendedName>
        <fullName evidence="2">ribonuclease H</fullName>
        <ecNumber evidence="2">3.1.26.4</ecNumber>
    </recommendedName>
</protein>
<feature type="compositionally biased region" description="Low complexity" evidence="3">
    <location>
        <begin position="274"/>
        <end position="284"/>
    </location>
</feature>
<dbReference type="EC" id="3.1.26.4" evidence="2"/>
<evidence type="ECO:0000313" key="5">
    <source>
        <dbReference type="EMBL" id="CAJ0964903.1"/>
    </source>
</evidence>
<dbReference type="InterPro" id="IPR000477">
    <property type="entry name" value="RT_dom"/>
</dbReference>